<dbReference type="SUPFAM" id="SSF47323">
    <property type="entry name" value="Anticodon-binding domain of a subclass of class I aminoacyl-tRNA synthetases"/>
    <property type="match status" value="1"/>
</dbReference>
<dbReference type="GO" id="GO:0006429">
    <property type="term" value="P:leucyl-tRNA aminoacylation"/>
    <property type="evidence" value="ECO:0007669"/>
    <property type="project" value="UniProtKB-UniRule"/>
</dbReference>
<dbReference type="FunFam" id="3.40.50.620:FF:000056">
    <property type="entry name" value="Leucine--tRNA ligase"/>
    <property type="match status" value="1"/>
</dbReference>
<dbReference type="GO" id="GO:0005829">
    <property type="term" value="C:cytosol"/>
    <property type="evidence" value="ECO:0007669"/>
    <property type="project" value="TreeGrafter"/>
</dbReference>
<dbReference type="InterPro" id="IPR025709">
    <property type="entry name" value="Leu_tRNA-synth_edit"/>
</dbReference>
<dbReference type="EMBL" id="CP024870">
    <property type="protein sequence ID" value="ATX71516.1"/>
    <property type="molecule type" value="Genomic_DNA"/>
</dbReference>
<evidence type="ECO:0000256" key="2">
    <source>
        <dbReference type="ARBA" id="ARBA00022490"/>
    </source>
</evidence>
<feature type="domain" description="Methionyl/Leucyl tRNA synthetase" evidence="12">
    <location>
        <begin position="38"/>
        <end position="169"/>
    </location>
</feature>
<dbReference type="PROSITE" id="PS00178">
    <property type="entry name" value="AA_TRNA_LIGASE_I"/>
    <property type="match status" value="1"/>
</dbReference>
<dbReference type="PRINTS" id="PR00985">
    <property type="entry name" value="TRNASYNTHLEU"/>
</dbReference>
<feature type="domain" description="Leucyl-tRNA synthetase editing" evidence="13">
    <location>
        <begin position="222"/>
        <end position="400"/>
    </location>
</feature>
<feature type="domain" description="Methionyl/Leucyl tRNA synthetase" evidence="12">
    <location>
        <begin position="566"/>
        <end position="616"/>
    </location>
</feature>
<dbReference type="EC" id="6.1.1.4" evidence="9"/>
<dbReference type="Pfam" id="PF09334">
    <property type="entry name" value="tRNA-synt_1g"/>
    <property type="match status" value="2"/>
</dbReference>
<dbReference type="SUPFAM" id="SSF50677">
    <property type="entry name" value="ValRS/IleRS/LeuRS editing domain"/>
    <property type="match status" value="1"/>
</dbReference>
<keyword evidence="4 9" id="KW-0547">Nucleotide-binding</keyword>
<comment type="similarity">
    <text evidence="1 9 10">Belongs to the class-I aminoacyl-tRNA synthetase family.</text>
</comment>
<name>A0A2K8KQ98_9MOLU</name>
<dbReference type="FunFam" id="1.10.730.10:FF:000002">
    <property type="entry name" value="Leucine--tRNA ligase"/>
    <property type="match status" value="1"/>
</dbReference>
<dbReference type="InterPro" id="IPR013155">
    <property type="entry name" value="M/V/L/I-tRNA-synth_anticd-bd"/>
</dbReference>
<evidence type="ECO:0000256" key="4">
    <source>
        <dbReference type="ARBA" id="ARBA00022741"/>
    </source>
</evidence>
<dbReference type="InterPro" id="IPR009008">
    <property type="entry name" value="Val/Leu/Ile-tRNA-synth_edit"/>
</dbReference>
<dbReference type="SUPFAM" id="SSF52374">
    <property type="entry name" value="Nucleotidylyl transferase"/>
    <property type="match status" value="1"/>
</dbReference>
<dbReference type="AlphaFoldDB" id="A0A2K8KQ98"/>
<organism evidence="14 15">
    <name type="scientific">Spiroplasma clarkii</name>
    <dbReference type="NCBI Taxonomy" id="2139"/>
    <lineage>
        <taxon>Bacteria</taxon>
        <taxon>Bacillati</taxon>
        <taxon>Mycoplasmatota</taxon>
        <taxon>Mollicutes</taxon>
        <taxon>Entomoplasmatales</taxon>
        <taxon>Spiroplasmataceae</taxon>
        <taxon>Spiroplasma</taxon>
    </lineage>
</organism>
<dbReference type="InterPro" id="IPR015413">
    <property type="entry name" value="Methionyl/Leucyl_tRNA_Synth"/>
</dbReference>
<reference evidence="14 15" key="1">
    <citation type="submission" date="2017-11" db="EMBL/GenBank/DDBJ databases">
        <title>Complete genome sequence of Spiroplasma clarkii CN-5 (DSM 19994).</title>
        <authorList>
            <person name="Tsai Y.-M."/>
            <person name="Chang A."/>
            <person name="Lo W.-S."/>
            <person name="Kuo C.-H."/>
        </authorList>
    </citation>
    <scope>NUCLEOTIDE SEQUENCE [LARGE SCALE GENOMIC DNA]</scope>
    <source>
        <strain evidence="14 15">CN-5</strain>
    </source>
</reference>
<evidence type="ECO:0000256" key="1">
    <source>
        <dbReference type="ARBA" id="ARBA00005594"/>
    </source>
</evidence>
<dbReference type="GO" id="GO:0004823">
    <property type="term" value="F:leucine-tRNA ligase activity"/>
    <property type="evidence" value="ECO:0007669"/>
    <property type="project" value="UniProtKB-UniRule"/>
</dbReference>
<proteinExistence type="inferred from homology"/>
<dbReference type="InterPro" id="IPR014729">
    <property type="entry name" value="Rossmann-like_a/b/a_fold"/>
</dbReference>
<dbReference type="FunFam" id="3.40.50.620:FF:000077">
    <property type="entry name" value="Leucine--tRNA ligase"/>
    <property type="match status" value="1"/>
</dbReference>
<evidence type="ECO:0000256" key="3">
    <source>
        <dbReference type="ARBA" id="ARBA00022598"/>
    </source>
</evidence>
<sequence>MEFSHKKIEKKWQKYWEAKQTFKTTQNHDKKAYVLDMFPYPSAAGLHVGHPKGYTATDVFARMRRMQGYDVLHPIGWDAFGLPAEQFALKTGNDPREFTAKNIETFRKQLKTLGFSYDYNKEVNTSDPNYYKITQWIFEQLYKQGLAEIRNANVNWCEELGTVLANEEVIQVNGKMVSDIGNFEVVKKPMRQWVLKITNYADRLLAGLDGLDWPSSVKELQKNWIGRSEGLTINFKIKDSETIVPVFTTRADTIFGVSYVVLAPENENLLKITTPDKLKVVQEYIDNTKTKTDVERQDNSKEKTGVFTGAMAANPINGELVQVWTADYVLNDYATGAVMAVPAHDDRDWKFANKYNLPIRFVIATKDESKAFVGEGQHINSDFLNGLQRVEAIQTVSKKLVAEKQAEVKVNYKLRDWLFSRQRFYGEPFPILFLENGEIALVDEKDLPLTLPKTDYIKPSGTGESPLANIKEWVNVEYKGQKAVRETNTMPQWAGSCWYYLAYILTTSPNELIDITSTEAMELFKKWLPVDLYIGGQEHAVLHLLYARFWHQVLFDLKVVPTPEPFQKLINQGMILADNGEKMSKSKGNVINPDEIIDSHGADTLRLYEVFMGPLEASLPWSYKGLDGARKWLDRVFRMFEVVKLTTKNNHNLDFVYNDAVKKVTQMIEDCKFNTAVSQLMVFVNAVYKETEPVYDVYIKNFLKMLSVYAPHLAEELWEKIGEQPSVCLQAWPIHDEAKLVLDKVTIAVQINGKLRATFEAVKGLDKVAILNEAKKLKNVAEQVEGKTLLKEIVVPDKIVNFVIK</sequence>
<dbReference type="InterPro" id="IPR001412">
    <property type="entry name" value="aa-tRNA-synth_I_CS"/>
</dbReference>
<evidence type="ECO:0000256" key="9">
    <source>
        <dbReference type="HAMAP-Rule" id="MF_00049"/>
    </source>
</evidence>
<keyword evidence="5 9" id="KW-0067">ATP-binding</keyword>
<dbReference type="PANTHER" id="PTHR43740">
    <property type="entry name" value="LEUCYL-TRNA SYNTHETASE"/>
    <property type="match status" value="1"/>
</dbReference>
<evidence type="ECO:0000313" key="15">
    <source>
        <dbReference type="Proteomes" id="UP000231179"/>
    </source>
</evidence>
<gene>
    <name evidence="9 14" type="primary">leuS</name>
    <name evidence="14" type="ORF">SCLAR_v1c12160</name>
</gene>
<dbReference type="GO" id="GO:0005524">
    <property type="term" value="F:ATP binding"/>
    <property type="evidence" value="ECO:0007669"/>
    <property type="project" value="UniProtKB-UniRule"/>
</dbReference>
<evidence type="ECO:0000256" key="6">
    <source>
        <dbReference type="ARBA" id="ARBA00022917"/>
    </source>
</evidence>
<evidence type="ECO:0000259" key="11">
    <source>
        <dbReference type="Pfam" id="PF08264"/>
    </source>
</evidence>
<comment type="subcellular location">
    <subcellularLocation>
        <location evidence="9">Cytoplasm</location>
    </subcellularLocation>
</comment>
<dbReference type="Pfam" id="PF13603">
    <property type="entry name" value="tRNA-synt_1_2"/>
    <property type="match status" value="1"/>
</dbReference>
<dbReference type="Gene3D" id="3.10.20.590">
    <property type="match status" value="1"/>
</dbReference>
<evidence type="ECO:0000256" key="10">
    <source>
        <dbReference type="RuleBase" id="RU363039"/>
    </source>
</evidence>
<dbReference type="CDD" id="cd00812">
    <property type="entry name" value="LeuRS_core"/>
    <property type="match status" value="1"/>
</dbReference>
<dbReference type="Pfam" id="PF08264">
    <property type="entry name" value="Anticodon_1"/>
    <property type="match status" value="1"/>
</dbReference>
<dbReference type="HAMAP" id="MF_00049_B">
    <property type="entry name" value="Leu_tRNA_synth_B"/>
    <property type="match status" value="1"/>
</dbReference>
<feature type="binding site" evidence="9">
    <location>
        <position position="585"/>
    </location>
    <ligand>
        <name>ATP</name>
        <dbReference type="ChEBI" id="CHEBI:30616"/>
    </ligand>
</feature>
<dbReference type="PANTHER" id="PTHR43740:SF2">
    <property type="entry name" value="LEUCINE--TRNA LIGASE, MITOCHONDRIAL"/>
    <property type="match status" value="1"/>
</dbReference>
<dbReference type="RefSeq" id="WP_100255047.1">
    <property type="nucleotide sequence ID" value="NZ_CP024870.1"/>
</dbReference>
<keyword evidence="15" id="KW-1185">Reference proteome</keyword>
<evidence type="ECO:0000259" key="13">
    <source>
        <dbReference type="Pfam" id="PF13603"/>
    </source>
</evidence>
<evidence type="ECO:0000256" key="8">
    <source>
        <dbReference type="ARBA" id="ARBA00047469"/>
    </source>
</evidence>
<evidence type="ECO:0000256" key="5">
    <source>
        <dbReference type="ARBA" id="ARBA00022840"/>
    </source>
</evidence>
<protein>
    <recommendedName>
        <fullName evidence="9">Leucine--tRNA ligase</fullName>
        <ecNumber evidence="9">6.1.1.4</ecNumber>
    </recommendedName>
    <alternativeName>
        <fullName evidence="9">Leucyl-tRNA synthetase</fullName>
        <shortName evidence="9">LeuRS</shortName>
    </alternativeName>
</protein>
<comment type="catalytic activity">
    <reaction evidence="8 9">
        <text>tRNA(Leu) + L-leucine + ATP = L-leucyl-tRNA(Leu) + AMP + diphosphate</text>
        <dbReference type="Rhea" id="RHEA:11688"/>
        <dbReference type="Rhea" id="RHEA-COMP:9613"/>
        <dbReference type="Rhea" id="RHEA-COMP:9622"/>
        <dbReference type="ChEBI" id="CHEBI:30616"/>
        <dbReference type="ChEBI" id="CHEBI:33019"/>
        <dbReference type="ChEBI" id="CHEBI:57427"/>
        <dbReference type="ChEBI" id="CHEBI:78442"/>
        <dbReference type="ChEBI" id="CHEBI:78494"/>
        <dbReference type="ChEBI" id="CHEBI:456215"/>
        <dbReference type="EC" id="6.1.1.4"/>
    </reaction>
</comment>
<dbReference type="InterPro" id="IPR002302">
    <property type="entry name" value="Leu-tRNA-ligase"/>
</dbReference>
<keyword evidence="6 9" id="KW-0648">Protein biosynthesis</keyword>
<dbReference type="NCBIfam" id="TIGR00396">
    <property type="entry name" value="leuS_bact"/>
    <property type="match status" value="1"/>
</dbReference>
<evidence type="ECO:0000313" key="14">
    <source>
        <dbReference type="EMBL" id="ATX71516.1"/>
    </source>
</evidence>
<comment type="caution">
    <text evidence="9">Lacks conserved residue(s) required for the propagation of feature annotation.</text>
</comment>
<feature type="short sequence motif" description="'KMSKS' region" evidence="9">
    <location>
        <begin position="582"/>
        <end position="586"/>
    </location>
</feature>
<dbReference type="GO" id="GO:0002161">
    <property type="term" value="F:aminoacyl-tRNA deacylase activity"/>
    <property type="evidence" value="ECO:0007669"/>
    <property type="project" value="InterPro"/>
</dbReference>
<evidence type="ECO:0000259" key="12">
    <source>
        <dbReference type="Pfam" id="PF09334"/>
    </source>
</evidence>
<dbReference type="Gene3D" id="1.10.730.10">
    <property type="entry name" value="Isoleucyl-tRNA Synthetase, Domain 1"/>
    <property type="match status" value="1"/>
</dbReference>
<evidence type="ECO:0000256" key="7">
    <source>
        <dbReference type="ARBA" id="ARBA00023146"/>
    </source>
</evidence>
<dbReference type="Proteomes" id="UP000231179">
    <property type="component" value="Chromosome"/>
</dbReference>
<dbReference type="Gene3D" id="3.40.50.620">
    <property type="entry name" value="HUPs"/>
    <property type="match status" value="2"/>
</dbReference>
<dbReference type="InterPro" id="IPR009080">
    <property type="entry name" value="tRNAsynth_Ia_anticodon-bd"/>
</dbReference>
<feature type="domain" description="Methionyl/Valyl/Leucyl/Isoleucyl-tRNA synthetase anticodon-binding" evidence="11">
    <location>
        <begin position="657"/>
        <end position="763"/>
    </location>
</feature>
<accession>A0A2K8KQ98</accession>
<keyword evidence="3 9" id="KW-0436">Ligase</keyword>
<dbReference type="CDD" id="cd07958">
    <property type="entry name" value="Anticodon_Ia_Leu_BEm"/>
    <property type="match status" value="1"/>
</dbReference>
<keyword evidence="7 9" id="KW-0030">Aminoacyl-tRNA synthetase</keyword>
<keyword evidence="2 9" id="KW-0963">Cytoplasm</keyword>